<proteinExistence type="predicted"/>
<comment type="caution">
    <text evidence="2">The sequence shown here is derived from an EMBL/GenBank/DDBJ whole genome shotgun (WGS) entry which is preliminary data.</text>
</comment>
<gene>
    <name evidence="2" type="ORF">VPK24_12540</name>
</gene>
<feature type="region of interest" description="Disordered" evidence="1">
    <location>
        <begin position="20"/>
        <end position="42"/>
    </location>
</feature>
<feature type="compositionally biased region" description="Basic and acidic residues" evidence="1">
    <location>
        <begin position="26"/>
        <end position="42"/>
    </location>
</feature>
<organism evidence="2 3">
    <name type="scientific">Limnothrix redekei LRLZ20PSL1</name>
    <dbReference type="NCBI Taxonomy" id="3112953"/>
    <lineage>
        <taxon>Bacteria</taxon>
        <taxon>Bacillati</taxon>
        <taxon>Cyanobacteriota</taxon>
        <taxon>Cyanophyceae</taxon>
        <taxon>Pseudanabaenales</taxon>
        <taxon>Pseudanabaenaceae</taxon>
        <taxon>Limnothrix</taxon>
    </lineage>
</organism>
<evidence type="ECO:0000313" key="2">
    <source>
        <dbReference type="EMBL" id="MFG3818471.1"/>
    </source>
</evidence>
<name>A0ABW7CBF2_9CYAN</name>
<accession>A0ABW7CBF2</accession>
<dbReference type="Proteomes" id="UP001604335">
    <property type="component" value="Unassembled WGS sequence"/>
</dbReference>
<dbReference type="RefSeq" id="WP_393013854.1">
    <property type="nucleotide sequence ID" value="NZ_JAZAQF010000075.1"/>
</dbReference>
<keyword evidence="3" id="KW-1185">Reference proteome</keyword>
<protein>
    <submittedName>
        <fullName evidence="2">Uncharacterized protein</fullName>
    </submittedName>
</protein>
<evidence type="ECO:0000256" key="1">
    <source>
        <dbReference type="SAM" id="MobiDB-lite"/>
    </source>
</evidence>
<reference evidence="3" key="1">
    <citation type="journal article" date="2024" name="Algal Res.">
        <title>Biochemical, toxicological and genomic investigation of a high-biomass producing Limnothrix strain isolated from Italian shallow drinking water reservoir.</title>
        <authorList>
            <person name="Simonazzi M."/>
            <person name="Shishido T.K."/>
            <person name="Delbaje E."/>
            <person name="Wahlsten M."/>
            <person name="Fewer D.P."/>
            <person name="Sivonen K."/>
            <person name="Pezzolesi L."/>
            <person name="Pistocchi R."/>
        </authorList>
    </citation>
    <scope>NUCLEOTIDE SEQUENCE [LARGE SCALE GENOMIC DNA]</scope>
    <source>
        <strain evidence="3">LRLZ20PSL1</strain>
    </source>
</reference>
<evidence type="ECO:0000313" key="3">
    <source>
        <dbReference type="Proteomes" id="UP001604335"/>
    </source>
</evidence>
<sequence length="93" mass="10330">MAEAMAQDIFQEIFQTHGGGWGEAVRSNRDPRSAWGDSDRLRGDRIGDRRTIAIRLAGDRASPDRGIASSIVPLHCHTSFETNGQPPFNRDRP</sequence>
<dbReference type="EMBL" id="JAZAQF010000075">
    <property type="protein sequence ID" value="MFG3818471.1"/>
    <property type="molecule type" value="Genomic_DNA"/>
</dbReference>